<name>A0A3S3TK29_9SPHI</name>
<dbReference type="PANTHER" id="PTHR42208:SF1">
    <property type="entry name" value="HEAVY METAL TRANSPORTER"/>
    <property type="match status" value="1"/>
</dbReference>
<feature type="domain" description="Urease accessory protein UreH-like transmembrane" evidence="2">
    <location>
        <begin position="6"/>
        <end position="201"/>
    </location>
</feature>
<proteinExistence type="predicted"/>
<protein>
    <submittedName>
        <fullName evidence="3">Sulfite exporter TauE/SafE family protein</fullName>
    </submittedName>
</protein>
<dbReference type="Proteomes" id="UP000282759">
    <property type="component" value="Unassembled WGS sequence"/>
</dbReference>
<feature type="transmembrane region" description="Helical" evidence="1">
    <location>
        <begin position="190"/>
        <end position="208"/>
    </location>
</feature>
<dbReference type="EMBL" id="SACK01000001">
    <property type="protein sequence ID" value="RVU02847.1"/>
    <property type="molecule type" value="Genomic_DNA"/>
</dbReference>
<dbReference type="RefSeq" id="WP_127703213.1">
    <property type="nucleotide sequence ID" value="NZ_SACK01000001.1"/>
</dbReference>
<dbReference type="PANTHER" id="PTHR42208">
    <property type="entry name" value="HEAVY METAL TRANSPORTER-RELATED"/>
    <property type="match status" value="1"/>
</dbReference>
<gene>
    <name evidence="3" type="ORF">EOD41_02615</name>
</gene>
<organism evidence="3 4">
    <name type="scientific">Mucilaginibacter limnophilus</name>
    <dbReference type="NCBI Taxonomy" id="1932778"/>
    <lineage>
        <taxon>Bacteria</taxon>
        <taxon>Pseudomonadati</taxon>
        <taxon>Bacteroidota</taxon>
        <taxon>Sphingobacteriia</taxon>
        <taxon>Sphingobacteriales</taxon>
        <taxon>Sphingobacteriaceae</taxon>
        <taxon>Mucilaginibacter</taxon>
    </lineage>
</organism>
<evidence type="ECO:0000313" key="4">
    <source>
        <dbReference type="Proteomes" id="UP000282759"/>
    </source>
</evidence>
<comment type="caution">
    <text evidence="3">The sequence shown here is derived from an EMBL/GenBank/DDBJ whole genome shotgun (WGS) entry which is preliminary data.</text>
</comment>
<dbReference type="Pfam" id="PF13386">
    <property type="entry name" value="DsbD_2"/>
    <property type="match status" value="1"/>
</dbReference>
<keyword evidence="4" id="KW-1185">Reference proteome</keyword>
<dbReference type="InterPro" id="IPR039447">
    <property type="entry name" value="UreH-like_TM_dom"/>
</dbReference>
<evidence type="ECO:0000313" key="3">
    <source>
        <dbReference type="EMBL" id="RVU02847.1"/>
    </source>
</evidence>
<evidence type="ECO:0000256" key="1">
    <source>
        <dbReference type="SAM" id="Phobius"/>
    </source>
</evidence>
<keyword evidence="1" id="KW-0472">Membrane</keyword>
<sequence length="226" mass="24271">MSNAQVAFFIGLFGSIHCIGMCGPLAFAVPFTGNSNLLLVWDKLIYQAGRVISYGVLGLIAGLIGKQLWMAGLQQGISIASGVLIIMAAASRLFKWRMAVSRLDVFAPFNRLLGYALKNRMGHLFIGMLNGLLPCGFVYLALVGAINTGSVTSSAFFMLWFGAGTVPLMLAATLGAGLLTPLVRTRISRAMPYFMLFLGVWFILRGLALDIPYISPAKSADTAICH</sequence>
<keyword evidence="1" id="KW-0812">Transmembrane</keyword>
<feature type="transmembrane region" description="Helical" evidence="1">
    <location>
        <begin position="121"/>
        <end position="143"/>
    </location>
</feature>
<reference evidence="3 4" key="1">
    <citation type="submission" date="2019-01" db="EMBL/GenBank/DDBJ databases">
        <authorList>
            <person name="Chen W.-M."/>
        </authorList>
    </citation>
    <scope>NUCLEOTIDE SEQUENCE [LARGE SCALE GENOMIC DNA]</scope>
    <source>
        <strain evidence="3 4">YBJ-36</strain>
    </source>
</reference>
<accession>A0A3S3TK29</accession>
<feature type="transmembrane region" description="Helical" evidence="1">
    <location>
        <begin position="76"/>
        <end position="94"/>
    </location>
</feature>
<feature type="transmembrane region" description="Helical" evidence="1">
    <location>
        <begin position="155"/>
        <end position="178"/>
    </location>
</feature>
<dbReference type="OrthoDB" id="594443at2"/>
<dbReference type="AlphaFoldDB" id="A0A3S3TK29"/>
<keyword evidence="1" id="KW-1133">Transmembrane helix</keyword>
<evidence type="ECO:0000259" key="2">
    <source>
        <dbReference type="Pfam" id="PF13386"/>
    </source>
</evidence>